<dbReference type="Proteomes" id="UP001481677">
    <property type="component" value="Unassembled WGS sequence"/>
</dbReference>
<evidence type="ECO:0000313" key="2">
    <source>
        <dbReference type="EMBL" id="MEM5340472.1"/>
    </source>
</evidence>
<proteinExistence type="predicted"/>
<organism evidence="2 3">
    <name type="scientific">Paraburkholderia azotifigens</name>
    <dbReference type="NCBI Taxonomy" id="2057004"/>
    <lineage>
        <taxon>Bacteria</taxon>
        <taxon>Pseudomonadati</taxon>
        <taxon>Pseudomonadota</taxon>
        <taxon>Betaproteobacteria</taxon>
        <taxon>Burkholderiales</taxon>
        <taxon>Burkholderiaceae</taxon>
        <taxon>Paraburkholderia</taxon>
    </lineage>
</organism>
<keyword evidence="3" id="KW-1185">Reference proteome</keyword>
<accession>A0ABU9R1B6</accession>
<comment type="caution">
    <text evidence="2">The sequence shown here is derived from an EMBL/GenBank/DDBJ whole genome shotgun (WGS) entry which is preliminary data.</text>
</comment>
<keyword evidence="1" id="KW-0812">Transmembrane</keyword>
<gene>
    <name evidence="2" type="ORF">V4C56_12660</name>
</gene>
<name>A0ABU9R1B6_9BURK</name>
<evidence type="ECO:0000313" key="3">
    <source>
        <dbReference type="Proteomes" id="UP001481677"/>
    </source>
</evidence>
<sequence length="178" mass="19419">MLHTLDSSMVLPVDLQQRLLPVIHDGGSVVSQATRLGRIARPPNVMRDFLDENDNARWEQSHLQQLFRSSDYRDTPTANIPMTAEAGVALMVVTAATFAASDSVVKVIGSSVPLVAILFGRYLIQAIALGVWQTKAGFGRFRHIGTLKLQVLRAFLLLLNSACTFAGLRLLPLPVSTP</sequence>
<feature type="transmembrane region" description="Helical" evidence="1">
    <location>
        <begin position="152"/>
        <end position="171"/>
    </location>
</feature>
<keyword evidence="1" id="KW-0472">Membrane</keyword>
<reference evidence="2 3" key="1">
    <citation type="submission" date="2024-01" db="EMBL/GenBank/DDBJ databases">
        <title>The diversity of rhizobia nodulating Mimosa spp. in eleven states of Brazil covering several biomes is determined by host plant, location, and edaphic factors.</title>
        <authorList>
            <person name="Rouws L."/>
            <person name="Barauna A."/>
            <person name="Beukes C."/>
            <person name="De Faria S.M."/>
            <person name="Gross E."/>
            <person name="Dos Reis Junior F.B."/>
            <person name="Simon M."/>
            <person name="Maluk M."/>
            <person name="Odee D.W."/>
            <person name="Kenicer G."/>
            <person name="Young J.P.W."/>
            <person name="Reis V.M."/>
            <person name="Zilli J."/>
            <person name="James E.K."/>
        </authorList>
    </citation>
    <scope>NUCLEOTIDE SEQUENCE [LARGE SCALE GENOMIC DNA]</scope>
    <source>
        <strain evidence="2 3">JPY530</strain>
    </source>
</reference>
<feature type="transmembrane region" description="Helical" evidence="1">
    <location>
        <begin position="78"/>
        <end position="100"/>
    </location>
</feature>
<keyword evidence="1" id="KW-1133">Transmembrane helix</keyword>
<dbReference type="EMBL" id="JAZHGA010000007">
    <property type="protein sequence ID" value="MEM5340472.1"/>
    <property type="molecule type" value="Genomic_DNA"/>
</dbReference>
<feature type="transmembrane region" description="Helical" evidence="1">
    <location>
        <begin position="112"/>
        <end position="132"/>
    </location>
</feature>
<protein>
    <submittedName>
        <fullName evidence="2">Uncharacterized protein</fullName>
    </submittedName>
</protein>
<evidence type="ECO:0000256" key="1">
    <source>
        <dbReference type="SAM" id="Phobius"/>
    </source>
</evidence>